<gene>
    <name evidence="3" type="ORF">ENU08_04785</name>
    <name evidence="2" type="ORF">ENU41_01595</name>
</gene>
<dbReference type="NCBIfam" id="TIGR01487">
    <property type="entry name" value="Pglycolate_arch"/>
    <property type="match status" value="1"/>
</dbReference>
<accession>A0A7C4NLU3</accession>
<dbReference type="InterPro" id="IPR006379">
    <property type="entry name" value="HAD-SF_hydro_IIB"/>
</dbReference>
<dbReference type="GO" id="GO:0008967">
    <property type="term" value="F:phosphoglycolate phosphatase activity"/>
    <property type="evidence" value="ECO:0007669"/>
    <property type="project" value="UniProtKB-UniRule"/>
</dbReference>
<proteinExistence type="predicted"/>
<evidence type="ECO:0000256" key="1">
    <source>
        <dbReference type="NCBIfam" id="TIGR01487"/>
    </source>
</evidence>
<dbReference type="InterPro" id="IPR036412">
    <property type="entry name" value="HAD-like_sf"/>
</dbReference>
<evidence type="ECO:0000313" key="2">
    <source>
        <dbReference type="EMBL" id="HGQ35358.1"/>
    </source>
</evidence>
<dbReference type="SUPFAM" id="SSF56784">
    <property type="entry name" value="HAD-like"/>
    <property type="match status" value="1"/>
</dbReference>
<protein>
    <recommendedName>
        <fullName evidence="1">Phosphoglycolate phosphatase</fullName>
        <ecNumber evidence="1">3.1.3.18</ecNumber>
    </recommendedName>
</protein>
<dbReference type="EMBL" id="DTCK01000010">
    <property type="protein sequence ID" value="HGQ35358.1"/>
    <property type="molecule type" value="Genomic_DNA"/>
</dbReference>
<dbReference type="Gene3D" id="3.40.50.1000">
    <property type="entry name" value="HAD superfamily/HAD-like"/>
    <property type="match status" value="1"/>
</dbReference>
<dbReference type="GO" id="GO:0000287">
    <property type="term" value="F:magnesium ion binding"/>
    <property type="evidence" value="ECO:0007669"/>
    <property type="project" value="TreeGrafter"/>
</dbReference>
<name>A0A7C4NLU3_9CREN</name>
<dbReference type="EMBL" id="DTBD01000039">
    <property type="protein sequence ID" value="HGQ64542.1"/>
    <property type="molecule type" value="Genomic_DNA"/>
</dbReference>
<sequence length="255" mass="28450">MDLHVVIDKYLKGFTPSALFIDIDGVITLARGIYIIDLDLVNLLRELVATGIPVYIVSGNAYPVVLTLQRYLGFPPTFVAENGCIIQIDKEVVNLCNESLDPLVIKISREFNLRPSSSNIYRLCDRAFHIPNELRNNISAIRKLEKEIMNSYPEIYALYTGYVLHIYPRNCSKSTGIKIIAEKLGLDLSRAIAVGDSVTDIDMIKAVGVGVATGDADEELKKEALIVLPFKASESTKVFARTLLNYVKNLRDKEK</sequence>
<dbReference type="GO" id="GO:0005829">
    <property type="term" value="C:cytosol"/>
    <property type="evidence" value="ECO:0007669"/>
    <property type="project" value="TreeGrafter"/>
</dbReference>
<evidence type="ECO:0000313" key="3">
    <source>
        <dbReference type="EMBL" id="HGQ64542.1"/>
    </source>
</evidence>
<dbReference type="Pfam" id="PF08282">
    <property type="entry name" value="Hydrolase_3"/>
    <property type="match status" value="2"/>
</dbReference>
<reference evidence="3" key="1">
    <citation type="journal article" date="2020" name="mSystems">
        <title>Genome- and Community-Level Interaction Insights into Carbon Utilization and Element Cycling Functions of Hydrothermarchaeota in Hydrothermal Sediment.</title>
        <authorList>
            <person name="Zhou Z."/>
            <person name="Liu Y."/>
            <person name="Xu W."/>
            <person name="Pan J."/>
            <person name="Luo Z.H."/>
            <person name="Li M."/>
        </authorList>
    </citation>
    <scope>NUCLEOTIDE SEQUENCE [LARGE SCALE GENOMIC DNA]</scope>
    <source>
        <strain evidence="3">SpSt-637</strain>
        <strain evidence="2">SpSt-667</strain>
    </source>
</reference>
<dbReference type="EC" id="3.1.3.18" evidence="1"/>
<dbReference type="Gene3D" id="3.90.1070.10">
    <property type="match status" value="1"/>
</dbReference>
<dbReference type="PANTHER" id="PTHR10000:SF8">
    <property type="entry name" value="HAD SUPERFAMILY HYDROLASE-LIKE, TYPE 3"/>
    <property type="match status" value="1"/>
</dbReference>
<dbReference type="AlphaFoldDB" id="A0A7C4NLU3"/>
<dbReference type="NCBIfam" id="TIGR01484">
    <property type="entry name" value="HAD-SF-IIB"/>
    <property type="match status" value="1"/>
</dbReference>
<dbReference type="InterPro" id="IPR023214">
    <property type="entry name" value="HAD_sf"/>
</dbReference>
<dbReference type="PANTHER" id="PTHR10000">
    <property type="entry name" value="PHOSPHOSERINE PHOSPHATASE"/>
    <property type="match status" value="1"/>
</dbReference>
<organism evidence="3">
    <name type="scientific">Ignisphaera aggregans</name>
    <dbReference type="NCBI Taxonomy" id="334771"/>
    <lineage>
        <taxon>Archaea</taxon>
        <taxon>Thermoproteota</taxon>
        <taxon>Thermoprotei</taxon>
        <taxon>Desulfurococcales</taxon>
        <taxon>Desulfurococcaceae</taxon>
        <taxon>Ignisphaera</taxon>
    </lineage>
</organism>
<comment type="caution">
    <text evidence="3">The sequence shown here is derived from an EMBL/GenBank/DDBJ whole genome shotgun (WGS) entry which is preliminary data.</text>
</comment>
<keyword evidence="3" id="KW-0378">Hydrolase</keyword>